<evidence type="ECO:0000256" key="3">
    <source>
        <dbReference type="RuleBase" id="RU000363"/>
    </source>
</evidence>
<dbReference type="PANTHER" id="PTHR44196">
    <property type="entry name" value="DEHYDROGENASE/REDUCTASE SDR FAMILY MEMBER 7B"/>
    <property type="match status" value="1"/>
</dbReference>
<keyword evidence="5" id="KW-1185">Reference proteome</keyword>
<dbReference type="EC" id="1.1.1.100" evidence="4"/>
<proteinExistence type="inferred from homology"/>
<evidence type="ECO:0000256" key="2">
    <source>
        <dbReference type="ARBA" id="ARBA00023002"/>
    </source>
</evidence>
<gene>
    <name evidence="4" type="primary">fabG_5</name>
    <name evidence="4" type="ORF">VR7878_03887</name>
</gene>
<dbReference type="GO" id="GO:0016020">
    <property type="term" value="C:membrane"/>
    <property type="evidence" value="ECO:0007669"/>
    <property type="project" value="TreeGrafter"/>
</dbReference>
<reference evidence="5" key="1">
    <citation type="submission" date="2017-02" db="EMBL/GenBank/DDBJ databases">
        <authorList>
            <person name="Rodrigo-Torres L."/>
            <person name="Arahal R.D."/>
            <person name="Lucena T."/>
        </authorList>
    </citation>
    <scope>NUCLEOTIDE SEQUENCE [LARGE SCALE GENOMIC DNA]</scope>
    <source>
        <strain evidence="5">CECT 7878</strain>
    </source>
</reference>
<dbReference type="GO" id="GO:0004316">
    <property type="term" value="F:3-oxoacyl-[acyl-carrier-protein] reductase (NADPH) activity"/>
    <property type="evidence" value="ECO:0007669"/>
    <property type="project" value="UniProtKB-EC"/>
</dbReference>
<sequence length="271" mass="30094">MDLQHKRVLLTGASGGIGQAIATELAAAGANLLLVGRNHEKLEAVRATLATPENHMVFSADLTCETDLERLNHKSNQLYESGERIDIVINNAGVNEFNFLANRTVASIQQELNLNLFVPVLVSRMALNWLNRPGIILNIGSAFGGIGYPGYSIYCGAKAGMYRFSEALDRELDDSGIRVLYVAPRATDTDLNSPLVKQMNQELGNRSDSPQVVAKRVLKSLKEETTSCWIGWPEKLFVRVNQIFPAVVARSIRRQQARIHHFINMIHSEKE</sequence>
<dbReference type="STRING" id="1123498.VR7878_03887"/>
<keyword evidence="2 4" id="KW-0560">Oxidoreductase</keyword>
<dbReference type="AlphaFoldDB" id="A0A1R4LUH2"/>
<dbReference type="PRINTS" id="PR00080">
    <property type="entry name" value="SDRFAMILY"/>
</dbReference>
<organism evidence="4 5">
    <name type="scientific">Vibrio ruber (strain DSM 16370 / JCM 11486 / BCRC 17186 / CECT 7878 / LMG 23124 / VR1)</name>
    <dbReference type="NCBI Taxonomy" id="1123498"/>
    <lineage>
        <taxon>Bacteria</taxon>
        <taxon>Pseudomonadati</taxon>
        <taxon>Pseudomonadota</taxon>
        <taxon>Gammaproteobacteria</taxon>
        <taxon>Vibrionales</taxon>
        <taxon>Vibrionaceae</taxon>
        <taxon>Vibrio</taxon>
    </lineage>
</organism>
<comment type="similarity">
    <text evidence="1 3">Belongs to the short-chain dehydrogenases/reductases (SDR) family.</text>
</comment>
<accession>A0A1R4LUH2</accession>
<dbReference type="Gene3D" id="3.40.50.720">
    <property type="entry name" value="NAD(P)-binding Rossmann-like Domain"/>
    <property type="match status" value="1"/>
</dbReference>
<evidence type="ECO:0000313" key="5">
    <source>
        <dbReference type="Proteomes" id="UP000188276"/>
    </source>
</evidence>
<dbReference type="RefSeq" id="WP_077337711.1">
    <property type="nucleotide sequence ID" value="NZ_FULE01000073.1"/>
</dbReference>
<dbReference type="Pfam" id="PF00106">
    <property type="entry name" value="adh_short"/>
    <property type="match status" value="1"/>
</dbReference>
<evidence type="ECO:0000256" key="1">
    <source>
        <dbReference type="ARBA" id="ARBA00006484"/>
    </source>
</evidence>
<dbReference type="OrthoDB" id="7301144at2"/>
<protein>
    <submittedName>
        <fullName evidence="4">3-oxoacyl-[acyl-carrier-protein] reductase FabG</fullName>
        <ecNumber evidence="4">1.1.1.100</ecNumber>
    </submittedName>
</protein>
<dbReference type="CDD" id="cd05233">
    <property type="entry name" value="SDR_c"/>
    <property type="match status" value="1"/>
</dbReference>
<dbReference type="InterPro" id="IPR002347">
    <property type="entry name" value="SDR_fam"/>
</dbReference>
<dbReference type="SUPFAM" id="SSF51735">
    <property type="entry name" value="NAD(P)-binding Rossmann-fold domains"/>
    <property type="match status" value="1"/>
</dbReference>
<evidence type="ECO:0000313" key="4">
    <source>
        <dbReference type="EMBL" id="SJN59987.1"/>
    </source>
</evidence>
<dbReference type="NCBIfam" id="NF006565">
    <property type="entry name" value="PRK09072.1"/>
    <property type="match status" value="1"/>
</dbReference>
<name>A0A1R4LUH2_VIBR1</name>
<dbReference type="Proteomes" id="UP000188276">
    <property type="component" value="Unassembled WGS sequence"/>
</dbReference>
<dbReference type="EMBL" id="FULE01000073">
    <property type="protein sequence ID" value="SJN59987.1"/>
    <property type="molecule type" value="Genomic_DNA"/>
</dbReference>
<dbReference type="PANTHER" id="PTHR44196:SF1">
    <property type="entry name" value="DEHYDROGENASE_REDUCTASE SDR FAMILY MEMBER 7B"/>
    <property type="match status" value="1"/>
</dbReference>
<dbReference type="InterPro" id="IPR036291">
    <property type="entry name" value="NAD(P)-bd_dom_sf"/>
</dbReference>
<dbReference type="PRINTS" id="PR00081">
    <property type="entry name" value="GDHRDH"/>
</dbReference>